<dbReference type="PANTHER" id="PTHR28106:SF1">
    <property type="entry name" value="MITOCHONDRIAL ATPASE COMPLEX SUBUNIT ATP10"/>
    <property type="match status" value="1"/>
</dbReference>
<dbReference type="AlphaFoldDB" id="A0ABD3R976"/>
<evidence type="ECO:0008006" key="4">
    <source>
        <dbReference type="Google" id="ProtNLM"/>
    </source>
</evidence>
<accession>A0ABD3R976</accession>
<evidence type="ECO:0000256" key="1">
    <source>
        <dbReference type="SAM" id="MobiDB-lite"/>
    </source>
</evidence>
<evidence type="ECO:0000313" key="3">
    <source>
        <dbReference type="Proteomes" id="UP001530377"/>
    </source>
</evidence>
<name>A0ABD3R976_9STRA</name>
<dbReference type="EMBL" id="JALLPB020000523">
    <property type="protein sequence ID" value="KAL3808291.1"/>
    <property type="molecule type" value="Genomic_DNA"/>
</dbReference>
<organism evidence="2 3">
    <name type="scientific">Cyclostephanos tholiformis</name>
    <dbReference type="NCBI Taxonomy" id="382380"/>
    <lineage>
        <taxon>Eukaryota</taxon>
        <taxon>Sar</taxon>
        <taxon>Stramenopiles</taxon>
        <taxon>Ochrophyta</taxon>
        <taxon>Bacillariophyta</taxon>
        <taxon>Coscinodiscophyceae</taxon>
        <taxon>Thalassiosirophycidae</taxon>
        <taxon>Stephanodiscales</taxon>
        <taxon>Stephanodiscaceae</taxon>
        <taxon>Cyclostephanos</taxon>
    </lineage>
</organism>
<reference evidence="2 3" key="1">
    <citation type="submission" date="2024-10" db="EMBL/GenBank/DDBJ databases">
        <title>Updated reference genomes for cyclostephanoid diatoms.</title>
        <authorList>
            <person name="Roberts W.R."/>
            <person name="Alverson A.J."/>
        </authorList>
    </citation>
    <scope>NUCLEOTIDE SEQUENCE [LARGE SCALE GENOMIC DNA]</scope>
    <source>
        <strain evidence="2 3">AJA228-03</strain>
    </source>
</reference>
<comment type="caution">
    <text evidence="2">The sequence shown here is derived from an EMBL/GenBank/DDBJ whole genome shotgun (WGS) entry which is preliminary data.</text>
</comment>
<dbReference type="Pfam" id="PF05176">
    <property type="entry name" value="ATP-synt_10"/>
    <property type="match status" value="1"/>
</dbReference>
<protein>
    <recommendedName>
        <fullName evidence="4">Mitochondrial ATPase complex subunit ATP10</fullName>
    </recommendedName>
</protein>
<dbReference type="Proteomes" id="UP001530377">
    <property type="component" value="Unassembled WGS sequence"/>
</dbReference>
<proteinExistence type="predicted"/>
<evidence type="ECO:0000313" key="2">
    <source>
        <dbReference type="EMBL" id="KAL3808291.1"/>
    </source>
</evidence>
<gene>
    <name evidence="2" type="ORF">ACHAXA_009803</name>
</gene>
<keyword evidence="3" id="KW-1185">Reference proteome</keyword>
<feature type="region of interest" description="Disordered" evidence="1">
    <location>
        <begin position="388"/>
        <end position="411"/>
    </location>
</feature>
<dbReference type="InterPro" id="IPR007849">
    <property type="entry name" value="ATP10"/>
</dbReference>
<dbReference type="PANTHER" id="PTHR28106">
    <property type="entry name" value="MITOCHONDRIAL ATPASE COMPLEX SUBUNIT ATP10"/>
    <property type="match status" value="1"/>
</dbReference>
<sequence length="411" mass="46041">MMSPLSSKLMPCLPARHRVISSLRRGVPTLLLSCNPFPPSASRYCKDHHKLPIRTRSSRPRRDGGYDRMTFIVNNAVSASISSSSKRNFFYGPPSSWEGEYEELIARRNKNIVMHPLGHGQHILPGNYVVKIHPKTGAEKKVMLEHALGYFWAFKVWGEYRICVFISILGVVTASLTPHQCFRTSRRHAGIHKTPKELSLTDNKPILSNKSVIPAVEAEPFPALKGLVNLHEEVVDIPDFFTRNNRLADANAQCTLVAISCKEFGARLLPSWINPFEIALRGIDEDDAEKYEVVRITLNEGRMAKLLSPFIVSGTKKNVPPAEHSSTLLYYGDAEAMRDVLRMHNIYTAYVFLLDGMGRVRWAGSGEGSKTEVQTMIDIARDIVGPSSSMRVAPRQKPTSTPRLGKKIPRN</sequence>